<dbReference type="EMBL" id="BQNB010014045">
    <property type="protein sequence ID" value="GJT23315.1"/>
    <property type="molecule type" value="Genomic_DNA"/>
</dbReference>
<evidence type="ECO:0000256" key="1">
    <source>
        <dbReference type="SAM" id="MobiDB-lite"/>
    </source>
</evidence>
<sequence>MRSPLLYDNSSPRPPEALQANNANESLPPSHIPVADNDSLMEEIDLFLLIDGSIPPGEGGITILLFPFPSIESFYVDYHPIGKMTTIECGGRLPDCPNVKTLIFSFIPRVSHPQLHWDPISNLID</sequence>
<keyword evidence="3" id="KW-1185">Reference proteome</keyword>
<evidence type="ECO:0000313" key="2">
    <source>
        <dbReference type="EMBL" id="GJT23315.1"/>
    </source>
</evidence>
<comment type="caution">
    <text evidence="2">The sequence shown here is derived from an EMBL/GenBank/DDBJ whole genome shotgun (WGS) entry which is preliminary data.</text>
</comment>
<reference evidence="2" key="1">
    <citation type="journal article" date="2022" name="Int. J. Mol. Sci.">
        <title>Draft Genome of Tanacetum Coccineum: Genomic Comparison of Closely Related Tanacetum-Family Plants.</title>
        <authorList>
            <person name="Yamashiro T."/>
            <person name="Shiraishi A."/>
            <person name="Nakayama K."/>
            <person name="Satake H."/>
        </authorList>
    </citation>
    <scope>NUCLEOTIDE SEQUENCE</scope>
</reference>
<evidence type="ECO:0000313" key="3">
    <source>
        <dbReference type="Proteomes" id="UP001151760"/>
    </source>
</evidence>
<accession>A0ABQ5C8S0</accession>
<dbReference type="Proteomes" id="UP001151760">
    <property type="component" value="Unassembled WGS sequence"/>
</dbReference>
<name>A0ABQ5C8S0_9ASTR</name>
<feature type="region of interest" description="Disordered" evidence="1">
    <location>
        <begin position="1"/>
        <end position="34"/>
    </location>
</feature>
<gene>
    <name evidence="2" type="ORF">Tco_0893252</name>
</gene>
<reference evidence="2" key="2">
    <citation type="submission" date="2022-01" db="EMBL/GenBank/DDBJ databases">
        <authorList>
            <person name="Yamashiro T."/>
            <person name="Shiraishi A."/>
            <person name="Satake H."/>
            <person name="Nakayama K."/>
        </authorList>
    </citation>
    <scope>NUCLEOTIDE SEQUENCE</scope>
</reference>
<protein>
    <submittedName>
        <fullName evidence="2">Uncharacterized protein</fullName>
    </submittedName>
</protein>
<organism evidence="2 3">
    <name type="scientific">Tanacetum coccineum</name>
    <dbReference type="NCBI Taxonomy" id="301880"/>
    <lineage>
        <taxon>Eukaryota</taxon>
        <taxon>Viridiplantae</taxon>
        <taxon>Streptophyta</taxon>
        <taxon>Embryophyta</taxon>
        <taxon>Tracheophyta</taxon>
        <taxon>Spermatophyta</taxon>
        <taxon>Magnoliopsida</taxon>
        <taxon>eudicotyledons</taxon>
        <taxon>Gunneridae</taxon>
        <taxon>Pentapetalae</taxon>
        <taxon>asterids</taxon>
        <taxon>campanulids</taxon>
        <taxon>Asterales</taxon>
        <taxon>Asteraceae</taxon>
        <taxon>Asteroideae</taxon>
        <taxon>Anthemideae</taxon>
        <taxon>Anthemidinae</taxon>
        <taxon>Tanacetum</taxon>
    </lineage>
</organism>
<proteinExistence type="predicted"/>